<dbReference type="CDD" id="cd01388">
    <property type="entry name" value="HMG-box_SoxB"/>
    <property type="match status" value="1"/>
</dbReference>
<keyword evidence="3 4" id="KW-0539">Nucleus</keyword>
<dbReference type="RefSeq" id="XP_029655056.1">
    <property type="nucleotide sequence ID" value="XM_029799196.1"/>
</dbReference>
<dbReference type="Proteomes" id="UP000515154">
    <property type="component" value="Unplaced"/>
</dbReference>
<dbReference type="Gene3D" id="1.10.30.10">
    <property type="entry name" value="High mobility group box domain"/>
    <property type="match status" value="1"/>
</dbReference>
<dbReference type="PANTHER" id="PTHR10270:SF324">
    <property type="entry name" value="SOX DOMAIN-CONTAINING PROTEIN DICHAETE-RELATED"/>
    <property type="match status" value="1"/>
</dbReference>
<dbReference type="AlphaFoldDB" id="A0A6P7U284"/>
<proteinExistence type="predicted"/>
<dbReference type="GO" id="GO:0001228">
    <property type="term" value="F:DNA-binding transcription activator activity, RNA polymerase II-specific"/>
    <property type="evidence" value="ECO:0007669"/>
    <property type="project" value="TreeGrafter"/>
</dbReference>
<dbReference type="InterPro" id="IPR009071">
    <property type="entry name" value="HMG_box_dom"/>
</dbReference>
<sequence>MKNSSDTRFEDARIKGCSPKTTPEKIEKNRIKRPMNSFMVWSRGQRKQMSQDNPKMHNSEISKRLGSKWKMLTAEDKKPFVDESKRLRTLHIMEHPDYKYRPRRKNKNNVKKDCHLNFDTAQQEVLQPSYQIPINFGDGYYADPSYFMKTNNNENYNPNQFNYSPYTNFSNGFQTNQFTPNVNSILQYQQIPMQNLIHTLNGSVNSGVRPQIPASYDYYNGNISNSTGSGEQNHQLPTYRFRNNLNFVEKTVFK</sequence>
<feature type="DNA-binding region" description="HMG box" evidence="4">
    <location>
        <begin position="31"/>
        <end position="99"/>
    </location>
</feature>
<evidence type="ECO:0000313" key="8">
    <source>
        <dbReference type="RefSeq" id="XP_029655056.1"/>
    </source>
</evidence>
<gene>
    <name evidence="8" type="primary">LOC115228651</name>
</gene>
<evidence type="ECO:0000256" key="1">
    <source>
        <dbReference type="ARBA" id="ARBA00004123"/>
    </source>
</evidence>
<dbReference type="PANTHER" id="PTHR10270">
    <property type="entry name" value="SOX TRANSCRIPTION FACTOR"/>
    <property type="match status" value="1"/>
</dbReference>
<feature type="region of interest" description="Disordered" evidence="5">
    <location>
        <begin position="1"/>
        <end position="32"/>
    </location>
</feature>
<dbReference type="KEGG" id="osn:115228651"/>
<feature type="domain" description="HMG box" evidence="6">
    <location>
        <begin position="31"/>
        <end position="99"/>
    </location>
</feature>
<accession>A0A6P7U284</accession>
<dbReference type="PROSITE" id="PS50118">
    <property type="entry name" value="HMG_BOX_2"/>
    <property type="match status" value="1"/>
</dbReference>
<dbReference type="GO" id="GO:0000978">
    <property type="term" value="F:RNA polymerase II cis-regulatory region sequence-specific DNA binding"/>
    <property type="evidence" value="ECO:0007669"/>
    <property type="project" value="TreeGrafter"/>
</dbReference>
<keyword evidence="7" id="KW-1185">Reference proteome</keyword>
<dbReference type="SMART" id="SM00398">
    <property type="entry name" value="HMG"/>
    <property type="match status" value="1"/>
</dbReference>
<evidence type="ECO:0000259" key="6">
    <source>
        <dbReference type="PROSITE" id="PS50118"/>
    </source>
</evidence>
<dbReference type="Pfam" id="PF00505">
    <property type="entry name" value="HMG_box"/>
    <property type="match status" value="1"/>
</dbReference>
<dbReference type="FunFam" id="1.10.30.10:FF:000002">
    <property type="entry name" value="transcription factor Sox-2"/>
    <property type="match status" value="1"/>
</dbReference>
<evidence type="ECO:0000256" key="3">
    <source>
        <dbReference type="ARBA" id="ARBA00023242"/>
    </source>
</evidence>
<dbReference type="GO" id="GO:0030154">
    <property type="term" value="P:cell differentiation"/>
    <property type="evidence" value="ECO:0007669"/>
    <property type="project" value="TreeGrafter"/>
</dbReference>
<evidence type="ECO:0000256" key="2">
    <source>
        <dbReference type="ARBA" id="ARBA00023125"/>
    </source>
</evidence>
<feature type="compositionally biased region" description="Basic and acidic residues" evidence="5">
    <location>
        <begin position="1"/>
        <end position="14"/>
    </location>
</feature>
<keyword evidence="2 4" id="KW-0238">DNA-binding</keyword>
<evidence type="ECO:0000256" key="5">
    <source>
        <dbReference type="SAM" id="MobiDB-lite"/>
    </source>
</evidence>
<dbReference type="SUPFAM" id="SSF47095">
    <property type="entry name" value="HMG-box"/>
    <property type="match status" value="1"/>
</dbReference>
<dbReference type="GO" id="GO:0005634">
    <property type="term" value="C:nucleus"/>
    <property type="evidence" value="ECO:0007669"/>
    <property type="project" value="UniProtKB-SubCell"/>
</dbReference>
<evidence type="ECO:0000313" key="7">
    <source>
        <dbReference type="Proteomes" id="UP000515154"/>
    </source>
</evidence>
<comment type="subcellular location">
    <subcellularLocation>
        <location evidence="1">Nucleus</location>
    </subcellularLocation>
</comment>
<name>A0A6P7U284_9MOLL</name>
<dbReference type="InterPro" id="IPR050140">
    <property type="entry name" value="SRY-related_HMG-box_TF-like"/>
</dbReference>
<evidence type="ECO:0000256" key="4">
    <source>
        <dbReference type="PROSITE-ProRule" id="PRU00267"/>
    </source>
</evidence>
<organism evidence="7 8">
    <name type="scientific">Octopus sinensis</name>
    <name type="common">East Asian common octopus</name>
    <dbReference type="NCBI Taxonomy" id="2607531"/>
    <lineage>
        <taxon>Eukaryota</taxon>
        <taxon>Metazoa</taxon>
        <taxon>Spiralia</taxon>
        <taxon>Lophotrochozoa</taxon>
        <taxon>Mollusca</taxon>
        <taxon>Cephalopoda</taxon>
        <taxon>Coleoidea</taxon>
        <taxon>Octopodiformes</taxon>
        <taxon>Octopoda</taxon>
        <taxon>Incirrata</taxon>
        <taxon>Octopodidae</taxon>
        <taxon>Octopus</taxon>
    </lineage>
</organism>
<dbReference type="InterPro" id="IPR036910">
    <property type="entry name" value="HMG_box_dom_sf"/>
</dbReference>
<protein>
    <submittedName>
        <fullName evidence="8">Transcription factor sox-2-like</fullName>
    </submittedName>
</protein>
<reference evidence="8" key="1">
    <citation type="submission" date="2025-08" db="UniProtKB">
        <authorList>
            <consortium name="RefSeq"/>
        </authorList>
    </citation>
    <scope>IDENTIFICATION</scope>
</reference>